<dbReference type="Proteomes" id="UP000007796">
    <property type="component" value="Unassembled WGS sequence"/>
</dbReference>
<dbReference type="Pfam" id="PF00179">
    <property type="entry name" value="UQ_con"/>
    <property type="match status" value="1"/>
</dbReference>
<dbReference type="SMART" id="SM00212">
    <property type="entry name" value="UBCc"/>
    <property type="match status" value="1"/>
</dbReference>
<evidence type="ECO:0000256" key="1">
    <source>
        <dbReference type="ARBA" id="ARBA00022679"/>
    </source>
</evidence>
<evidence type="ECO:0000259" key="4">
    <source>
        <dbReference type="PROSITE" id="PS50127"/>
    </source>
</evidence>
<feature type="region of interest" description="Disordered" evidence="3">
    <location>
        <begin position="355"/>
        <end position="384"/>
    </location>
</feature>
<dbReference type="EMBL" id="GL629782">
    <property type="protein sequence ID" value="EFX02387.1"/>
    <property type="molecule type" value="Genomic_DNA"/>
</dbReference>
<dbReference type="eggNOG" id="KOG0895">
    <property type="taxonomic scope" value="Eukaryota"/>
</dbReference>
<dbReference type="SUPFAM" id="SSF54495">
    <property type="entry name" value="UBC-like"/>
    <property type="match status" value="1"/>
</dbReference>
<name>F0XJS9_GROCL</name>
<feature type="compositionally biased region" description="Low complexity" evidence="3">
    <location>
        <begin position="103"/>
        <end position="119"/>
    </location>
</feature>
<dbReference type="GeneID" id="25975425"/>
<dbReference type="OrthoDB" id="47801at2759"/>
<evidence type="ECO:0000256" key="2">
    <source>
        <dbReference type="ARBA" id="ARBA00022786"/>
    </source>
</evidence>
<dbReference type="InterPro" id="IPR016135">
    <property type="entry name" value="UBQ-conjugating_enzyme/RWD"/>
</dbReference>
<feature type="region of interest" description="Disordered" evidence="3">
    <location>
        <begin position="90"/>
        <end position="119"/>
    </location>
</feature>
<evidence type="ECO:0000313" key="6">
    <source>
        <dbReference type="Proteomes" id="UP000007796"/>
    </source>
</evidence>
<feature type="compositionally biased region" description="Low complexity" evidence="3">
    <location>
        <begin position="367"/>
        <end position="384"/>
    </location>
</feature>
<dbReference type="STRING" id="655863.F0XJS9"/>
<feature type="region of interest" description="Disordered" evidence="3">
    <location>
        <begin position="1"/>
        <end position="35"/>
    </location>
</feature>
<dbReference type="PANTHER" id="PTHR46116">
    <property type="entry name" value="(E3-INDEPENDENT) E2 UBIQUITIN-CONJUGATING ENZYME"/>
    <property type="match status" value="1"/>
</dbReference>
<accession>F0XJS9</accession>
<feature type="region of interest" description="Disordered" evidence="3">
    <location>
        <begin position="626"/>
        <end position="662"/>
    </location>
</feature>
<organism evidence="6">
    <name type="scientific">Grosmannia clavigera (strain kw1407 / UAMH 11150)</name>
    <name type="common">Blue stain fungus</name>
    <name type="synonym">Graphiocladiella clavigera</name>
    <dbReference type="NCBI Taxonomy" id="655863"/>
    <lineage>
        <taxon>Eukaryota</taxon>
        <taxon>Fungi</taxon>
        <taxon>Dikarya</taxon>
        <taxon>Ascomycota</taxon>
        <taxon>Pezizomycotina</taxon>
        <taxon>Sordariomycetes</taxon>
        <taxon>Sordariomycetidae</taxon>
        <taxon>Ophiostomatales</taxon>
        <taxon>Ophiostomataceae</taxon>
        <taxon>Leptographium</taxon>
    </lineage>
</organism>
<evidence type="ECO:0000256" key="3">
    <source>
        <dbReference type="SAM" id="MobiDB-lite"/>
    </source>
</evidence>
<keyword evidence="1" id="KW-0808">Transferase</keyword>
<dbReference type="RefSeq" id="XP_014171869.1">
    <property type="nucleotide sequence ID" value="XM_014316394.1"/>
</dbReference>
<evidence type="ECO:0000313" key="5">
    <source>
        <dbReference type="EMBL" id="EFX02387.1"/>
    </source>
</evidence>
<dbReference type="Gene3D" id="3.10.110.10">
    <property type="entry name" value="Ubiquitin Conjugating Enzyme"/>
    <property type="match status" value="1"/>
</dbReference>
<dbReference type="InterPro" id="IPR000608">
    <property type="entry name" value="UBC"/>
</dbReference>
<keyword evidence="6" id="KW-1185">Reference proteome</keyword>
<dbReference type="PROSITE" id="PS50127">
    <property type="entry name" value="UBC_2"/>
    <property type="match status" value="1"/>
</dbReference>
<dbReference type="AlphaFoldDB" id="F0XJS9"/>
<feature type="compositionally biased region" description="Polar residues" evidence="3">
    <location>
        <begin position="626"/>
        <end position="642"/>
    </location>
</feature>
<dbReference type="GO" id="GO:0016740">
    <property type="term" value="F:transferase activity"/>
    <property type="evidence" value="ECO:0007669"/>
    <property type="project" value="UniProtKB-KW"/>
</dbReference>
<reference evidence="5 6" key="1">
    <citation type="journal article" date="2011" name="Proc. Natl. Acad. Sci. U.S.A.">
        <title>Genome and transcriptome analyses of the mountain pine beetle-fungal symbiont Grosmannia clavigera, a lodgepole pine pathogen.</title>
        <authorList>
            <person name="DiGuistini S."/>
            <person name="Wang Y."/>
            <person name="Liao N.Y."/>
            <person name="Taylor G."/>
            <person name="Tanguay P."/>
            <person name="Feau N."/>
            <person name="Henrissat B."/>
            <person name="Chan S.K."/>
            <person name="Hesse-Orce U."/>
            <person name="Alamouti S.M."/>
            <person name="Tsui C.K.M."/>
            <person name="Docking R.T."/>
            <person name="Levasseur A."/>
            <person name="Haridas S."/>
            <person name="Robertson G."/>
            <person name="Birol I."/>
            <person name="Holt R.A."/>
            <person name="Marra M.A."/>
            <person name="Hamelin R.C."/>
            <person name="Hirst M."/>
            <person name="Jones S.J.M."/>
            <person name="Bohlmann J."/>
            <person name="Breuil C."/>
        </authorList>
    </citation>
    <scope>NUCLEOTIDE SEQUENCE [LARGE SCALE GENOMIC DNA]</scope>
    <source>
        <strain evidence="6">kw1407 / UAMH 11150</strain>
    </source>
</reference>
<feature type="compositionally biased region" description="Polar residues" evidence="3">
    <location>
        <begin position="355"/>
        <end position="366"/>
    </location>
</feature>
<keyword evidence="2" id="KW-0833">Ubl conjugation pathway</keyword>
<dbReference type="InParanoid" id="F0XJS9"/>
<proteinExistence type="predicted"/>
<gene>
    <name evidence="5" type="ORF">CMQ_2436</name>
</gene>
<dbReference type="HOGENOM" id="CLU_313754_0_0_1"/>
<sequence>MELTDRTDTQSGSAAGHSSETSAHELEGPIFGMPPLGAKIDRIKKHVSRWKKTRDNTPSSLAAPAVTVSASSYVVSAPLGPLGYPRIGPDSPLPSASPLQPVLTSPTSTLSHGHSSSSSIANNKLGLGYNGNSMNWQPAPPAPTVSINSKLWLQRHAQLLRDSEDPNFESGVNGNPSHNLLPRFSNGQQCYSVRQIPKIDEWWTNALRDTGKDVFRDIARALHPSPPQSPNLSVSSNRAMSTIARQLSQFSCSHCNFNFNLKAKDVISTMQTMIANYARVGRVTSGYECPQCKVLNCIGCGLAAPSAYDSTGTDSRPIISLCCGVGRMMLIWALCCGVDYNEVTPAPAVVQAESGSLDSAGTGSSAKTPPSKSHGKSKSVSSKPSHSTAAAFTISKKASKSATPNGVGYGDAYIWSPMSNSPSAFGSAQIRASVMAEDYKYQTYYLLLYRLLPRSNKGVHLDDPSPACATLLRHILCRSPLLAKASEYLRNTSIEDITKRHGLYSALWQFLDAICDQPSLAVVVTQPRTLFSEAEQLPHACFPVLEATTTMSASTESGKDKEKERESSEPLAVLLHRIAELCRFVLQQSTYHSSEYLTGDGIKTLGICRELAALSDRYSAVESQYLQNPQSSVGGNAQQTAGEQRRPTRTSSRTRKANELAEEKRRAEQMTAWHREHCLSDTEDAKVIGNNYFEPLTKSIQTSPKGRMKRLINDVNILRSSLPEGIYVRHASSRLDVMKAMIVGPRGTPYENGLFEFDIFCPINFPHSPPHMRLKTTGQGQVRFNPNLYHDGTGTWGQGQTWNSEHSTLLQVLVSIQAMIFCDEPYYNEPGREVRKEPAASAQENASLQKNTVQHAMLYWLNLLSLDKENGRNGTATISSSLAFPDMAVWEDVVRKHFELNGHAIIQAASGWNLQDGKLQELTTALRRHSFLD</sequence>
<feature type="domain" description="UBC core" evidence="4">
    <location>
        <begin position="706"/>
        <end position="862"/>
    </location>
</feature>
<feature type="compositionally biased region" description="Polar residues" evidence="3">
    <location>
        <begin position="9"/>
        <end position="21"/>
    </location>
</feature>
<protein>
    <submittedName>
        <fullName evidence="5">Ubiquitin-conjugating enzyme</fullName>
    </submittedName>
</protein>